<comment type="caution">
    <text evidence="1">The sequence shown here is derived from an EMBL/GenBank/DDBJ whole genome shotgun (WGS) entry which is preliminary data.</text>
</comment>
<dbReference type="RefSeq" id="WP_064040144.1">
    <property type="nucleotide sequence ID" value="NZ_LUUJ01000063.1"/>
</dbReference>
<organism evidence="1 2">
    <name type="scientific">Methylomonas koyamae</name>
    <dbReference type="NCBI Taxonomy" id="702114"/>
    <lineage>
        <taxon>Bacteria</taxon>
        <taxon>Pseudomonadati</taxon>
        <taxon>Pseudomonadota</taxon>
        <taxon>Gammaproteobacteria</taxon>
        <taxon>Methylococcales</taxon>
        <taxon>Methylococcaceae</taxon>
        <taxon>Methylomonas</taxon>
    </lineage>
</organism>
<evidence type="ECO:0000313" key="2">
    <source>
        <dbReference type="Proteomes" id="UP000077857"/>
    </source>
</evidence>
<dbReference type="AlphaFoldDB" id="A0A177NIS2"/>
<dbReference type="OrthoDB" id="9152384at2"/>
<proteinExistence type="predicted"/>
<name>A0A177NIS2_9GAMM</name>
<sequence length="178" mass="19910">MPYNRHYGLDEVHRILCDSERRPCPDLAAEVAKPGHAISLHTAAREDFFSRGGGKLPAKDSILLGSRKHLIQAVHEVLNSVPGQIELAKLNDPQCKKVEIRGVVLRKGQDFDVFTVFRPKAKGAQMSFDWLSTHKGDGFIVQLFILVCKLPGNGREDIHIQTAFPEDYARTLGDDILR</sequence>
<reference evidence="1 2" key="1">
    <citation type="submission" date="2016-03" db="EMBL/GenBank/DDBJ databases">
        <authorList>
            <person name="Ploux O."/>
        </authorList>
    </citation>
    <scope>NUCLEOTIDE SEQUENCE [LARGE SCALE GENOMIC DNA]</scope>
    <source>
        <strain evidence="1 2">R-45378</strain>
    </source>
</reference>
<dbReference type="EMBL" id="LUUJ01000063">
    <property type="protein sequence ID" value="OAI17948.1"/>
    <property type="molecule type" value="Genomic_DNA"/>
</dbReference>
<dbReference type="Proteomes" id="UP000077857">
    <property type="component" value="Unassembled WGS sequence"/>
</dbReference>
<protein>
    <submittedName>
        <fullName evidence="1">Uncharacterized protein</fullName>
    </submittedName>
</protein>
<evidence type="ECO:0000313" key="1">
    <source>
        <dbReference type="EMBL" id="OAI17948.1"/>
    </source>
</evidence>
<gene>
    <name evidence="1" type="ORF">A1507_00540</name>
</gene>
<accession>A0A177NIS2</accession>